<feature type="domain" description="SLC41A/MgtE integral membrane" evidence="3">
    <location>
        <begin position="841"/>
        <end position="964"/>
    </location>
</feature>
<gene>
    <name evidence="4" type="ORF">IV203_013490</name>
</gene>
<accession>A0A9K3Q8T5</accession>
<feature type="region of interest" description="Disordered" evidence="1">
    <location>
        <begin position="218"/>
        <end position="241"/>
    </location>
</feature>
<reference evidence="4" key="1">
    <citation type="journal article" date="2021" name="Sci. Rep.">
        <title>Diploid genomic architecture of Nitzschia inconspicua, an elite biomass production diatom.</title>
        <authorList>
            <person name="Oliver A."/>
            <person name="Podell S."/>
            <person name="Pinowska A."/>
            <person name="Traller J.C."/>
            <person name="Smith S.R."/>
            <person name="McClure R."/>
            <person name="Beliaev A."/>
            <person name="Bohutskyi P."/>
            <person name="Hill E.A."/>
            <person name="Rabines A."/>
            <person name="Zheng H."/>
            <person name="Allen L.Z."/>
            <person name="Kuo A."/>
            <person name="Grigoriev I.V."/>
            <person name="Allen A.E."/>
            <person name="Hazlebeck D."/>
            <person name="Allen E.E."/>
        </authorList>
    </citation>
    <scope>NUCLEOTIDE SEQUENCE</scope>
    <source>
        <strain evidence="4">Hildebrandi</strain>
    </source>
</reference>
<feature type="compositionally biased region" description="Polar residues" evidence="1">
    <location>
        <begin position="551"/>
        <end position="562"/>
    </location>
</feature>
<feature type="compositionally biased region" description="Polar residues" evidence="1">
    <location>
        <begin position="442"/>
        <end position="467"/>
    </location>
</feature>
<dbReference type="Pfam" id="PF01769">
    <property type="entry name" value="MgtE"/>
    <property type="match status" value="1"/>
</dbReference>
<dbReference type="PANTHER" id="PTHR41394">
    <property type="entry name" value="MAGNESIUM TRANSPORTER MGTE"/>
    <property type="match status" value="1"/>
</dbReference>
<feature type="region of interest" description="Disordered" evidence="1">
    <location>
        <begin position="595"/>
        <end position="698"/>
    </location>
</feature>
<feature type="transmembrane region" description="Helical" evidence="2">
    <location>
        <begin position="956"/>
        <end position="973"/>
    </location>
</feature>
<dbReference type="OrthoDB" id="48232at2759"/>
<feature type="region of interest" description="Disordered" evidence="1">
    <location>
        <begin position="524"/>
        <end position="562"/>
    </location>
</feature>
<protein>
    <submittedName>
        <fullName evidence="4">Magnesium transporter</fullName>
    </submittedName>
</protein>
<feature type="region of interest" description="Disordered" evidence="1">
    <location>
        <begin position="482"/>
        <end position="511"/>
    </location>
</feature>
<evidence type="ECO:0000256" key="2">
    <source>
        <dbReference type="SAM" id="Phobius"/>
    </source>
</evidence>
<name>A0A9K3Q8T5_9STRA</name>
<dbReference type="GO" id="GO:0008324">
    <property type="term" value="F:monoatomic cation transmembrane transporter activity"/>
    <property type="evidence" value="ECO:0007669"/>
    <property type="project" value="InterPro"/>
</dbReference>
<dbReference type="PANTHER" id="PTHR41394:SF5">
    <property type="entry name" value="SLC41A_MGTE INTEGRAL MEMBRANE DOMAIN-CONTAINING PROTEIN"/>
    <property type="match status" value="1"/>
</dbReference>
<evidence type="ECO:0000256" key="1">
    <source>
        <dbReference type="SAM" id="MobiDB-lite"/>
    </source>
</evidence>
<dbReference type="InterPro" id="IPR006667">
    <property type="entry name" value="SLC41_membr_dom"/>
</dbReference>
<feature type="transmembrane region" description="Helical" evidence="2">
    <location>
        <begin position="882"/>
        <end position="901"/>
    </location>
</feature>
<comment type="caution">
    <text evidence="4">The sequence shown here is derived from an EMBL/GenBank/DDBJ whole genome shotgun (WGS) entry which is preliminary data.</text>
</comment>
<dbReference type="AlphaFoldDB" id="A0A9K3Q8T5"/>
<evidence type="ECO:0000313" key="5">
    <source>
        <dbReference type="Proteomes" id="UP000693970"/>
    </source>
</evidence>
<feature type="region of interest" description="Disordered" evidence="1">
    <location>
        <begin position="1"/>
        <end position="97"/>
    </location>
</feature>
<feature type="compositionally biased region" description="Acidic residues" evidence="1">
    <location>
        <begin position="32"/>
        <end position="42"/>
    </location>
</feature>
<dbReference type="EMBL" id="JAGRRH010000001">
    <property type="protein sequence ID" value="KAG7374395.1"/>
    <property type="molecule type" value="Genomic_DNA"/>
</dbReference>
<feature type="region of interest" description="Disordered" evidence="1">
    <location>
        <begin position="429"/>
        <end position="467"/>
    </location>
</feature>
<feature type="transmembrane region" description="Helical" evidence="2">
    <location>
        <begin position="908"/>
        <end position="936"/>
    </location>
</feature>
<keyword evidence="2" id="KW-0812">Transmembrane</keyword>
<reference evidence="4" key="2">
    <citation type="submission" date="2021-04" db="EMBL/GenBank/DDBJ databases">
        <authorList>
            <person name="Podell S."/>
        </authorList>
    </citation>
    <scope>NUCLEOTIDE SEQUENCE</scope>
    <source>
        <strain evidence="4">Hildebrandi</strain>
    </source>
</reference>
<dbReference type="Proteomes" id="UP000693970">
    <property type="component" value="Unassembled WGS sequence"/>
</dbReference>
<organism evidence="4 5">
    <name type="scientific">Nitzschia inconspicua</name>
    <dbReference type="NCBI Taxonomy" id="303405"/>
    <lineage>
        <taxon>Eukaryota</taxon>
        <taxon>Sar</taxon>
        <taxon>Stramenopiles</taxon>
        <taxon>Ochrophyta</taxon>
        <taxon>Bacillariophyta</taxon>
        <taxon>Bacillariophyceae</taxon>
        <taxon>Bacillariophycidae</taxon>
        <taxon>Bacillariales</taxon>
        <taxon>Bacillariaceae</taxon>
        <taxon>Nitzschia</taxon>
    </lineage>
</organism>
<sequence length="989" mass="108282">MDNHHHSIANSADRRHDSVEEDESWSRHVEADDVEEEEEEEAAETHVGHSLLVDTAVKEDDEDEDNWSRQVETDDIQRMPSSVTGDINTLDGDEEMDDDVNGVVFAAVPPRRDEPTLKEQLVERERQRRVESERARWKRQFAMAAHTEADDEEDQYETSGGIYGDNGMSENGMDSNVAIRETNSVAGTVGEDTVAPIETLEDETSKMNYPMERFLQEQENSLQQEADTAKKEAPRDTLPNQGVVMERFLQEPTMVVVDGPESATSHVMDTPLNVQRSVSFDTDHSQTIAGMPVPVVQRYYLNMSTASSIADTSQEGPLPLHAESMALGSVYNASTTCLPPSEDDQDELPLEIPAIQRPEQVDETHLGDNLHREVAVPGDLHQDGSESPSEPRMLRLTEAEIQEMEAIDEASRSNAPPSERDDMSELGELVSDFGGPIHMDHPNNSQGTPTTAMESASSVANQSGRVHTTNDDQLSIDAMETASVSSQVVPSSVGGDASIAANPPSEVGLDEDEPRDILVSSEMLPVSPPPIELHEPSQVRPGDTSMPRLDTTPSGPGAQTENELLDQYASYGTIVNRTMRPGLFNYNQNLRGDIRNMSDTPSARLKKASSLPDHGISGTDGGGTAHIEGFDFDKNDLESPESPSKPLDNDMLLQNEMWSPGLSPSNKKSPPDQGNSEGVPMPFLHHYGTPAAEEDGQTRKFSWGHKGRLSEIFSRKWSDANNDERKGLLDGVPGEVTMSRRNSNFASFTSIRTVDDLNSLAESVFSDLRSEGSSTVRSISNEAKEYLECSIWQRAFPERLFALTVTLLFEIPVLLMVSGGSDRLCYLIGRTKYQLLIGFLPLSSAISGNVGLQASTLTTRAISHGQVKVENYKNWLFKEIGAATYLGIGMGVFLGTIAFFASGYSVPFGLTVMIAQFISILTAGCTGTFAPLLFTFIFERDSGKWGGPLETAVQDIVGSFAMVIISYQILLWMGPYEVAENDTCGAGDL</sequence>
<evidence type="ECO:0000259" key="3">
    <source>
        <dbReference type="Pfam" id="PF01769"/>
    </source>
</evidence>
<feature type="compositionally biased region" description="Low complexity" evidence="1">
    <location>
        <begin position="483"/>
        <end position="493"/>
    </location>
</feature>
<feature type="compositionally biased region" description="Polar residues" evidence="1">
    <location>
        <begin position="662"/>
        <end position="676"/>
    </location>
</feature>
<feature type="transmembrane region" description="Helical" evidence="2">
    <location>
        <begin position="833"/>
        <end position="852"/>
    </location>
</feature>
<proteinExistence type="predicted"/>
<feature type="compositionally biased region" description="Basic and acidic residues" evidence="1">
    <location>
        <begin position="12"/>
        <end position="31"/>
    </location>
</feature>
<feature type="transmembrane region" description="Helical" evidence="2">
    <location>
        <begin position="800"/>
        <end position="821"/>
    </location>
</feature>
<keyword evidence="5" id="KW-1185">Reference proteome</keyword>
<evidence type="ECO:0000313" key="4">
    <source>
        <dbReference type="EMBL" id="KAG7374395.1"/>
    </source>
</evidence>
<keyword evidence="2" id="KW-0472">Membrane</keyword>
<keyword evidence="2" id="KW-1133">Transmembrane helix</keyword>
<feature type="compositionally biased region" description="Basic and acidic residues" evidence="1">
    <location>
        <begin position="628"/>
        <end position="637"/>
    </location>
</feature>